<name>A0AAW1QEZ5_9CHLO</name>
<dbReference type="InterPro" id="IPR045179">
    <property type="entry name" value="YgfZ/GcvT"/>
</dbReference>
<dbReference type="Pfam" id="PF25455">
    <property type="entry name" value="Beta-barrel_CAF17_C"/>
    <property type="match status" value="1"/>
</dbReference>
<evidence type="ECO:0000259" key="5">
    <source>
        <dbReference type="Pfam" id="PF25455"/>
    </source>
</evidence>
<reference evidence="6 7" key="1">
    <citation type="journal article" date="2024" name="Nat. Commun.">
        <title>Phylogenomics reveals the evolutionary origins of lichenization in chlorophyte algae.</title>
        <authorList>
            <person name="Puginier C."/>
            <person name="Libourel C."/>
            <person name="Otte J."/>
            <person name="Skaloud P."/>
            <person name="Haon M."/>
            <person name="Grisel S."/>
            <person name="Petersen M."/>
            <person name="Berrin J.G."/>
            <person name="Delaux P.M."/>
            <person name="Dal Grande F."/>
            <person name="Keller J."/>
        </authorList>
    </citation>
    <scope>NUCLEOTIDE SEQUENCE [LARGE SCALE GENOMIC DNA]</scope>
    <source>
        <strain evidence="6 7">SAG 2043</strain>
    </source>
</reference>
<comment type="caution">
    <text evidence="6">The sequence shown here is derived from an EMBL/GenBank/DDBJ whole genome shotgun (WGS) entry which is preliminary data.</text>
</comment>
<dbReference type="Gene3D" id="3.30.1360.120">
    <property type="entry name" value="Probable tRNA modification gtpase trme, domain 1"/>
    <property type="match status" value="1"/>
</dbReference>
<evidence type="ECO:0000313" key="7">
    <source>
        <dbReference type="Proteomes" id="UP001489004"/>
    </source>
</evidence>
<dbReference type="InterPro" id="IPR017703">
    <property type="entry name" value="YgfZ/GCV_T_CS"/>
</dbReference>
<keyword evidence="3" id="KW-0496">Mitochondrion</keyword>
<dbReference type="AlphaFoldDB" id="A0AAW1QEZ5"/>
<dbReference type="InterPro" id="IPR057460">
    <property type="entry name" value="CAF17_C"/>
</dbReference>
<evidence type="ECO:0000256" key="3">
    <source>
        <dbReference type="ARBA" id="ARBA00023128"/>
    </source>
</evidence>
<dbReference type="Proteomes" id="UP001489004">
    <property type="component" value="Unassembled WGS sequence"/>
</dbReference>
<evidence type="ECO:0000256" key="1">
    <source>
        <dbReference type="ARBA" id="ARBA00004173"/>
    </source>
</evidence>
<sequence length="345" mass="37244">MQLASRFSSHAAHLPAQLSCLRDTRGVLRLSGADLVHFLQGLVTNDVHGVSNSIAPAVYTAILSPQGRYLHDMFLHSQPGDVPTALADVDQQAVPDLLRLLRRYKLRAKVDIADVSSEYDVWVRFGDASTSGTAATGRPAASWPYDPRLAALGQRAILPSEQLSSSDPAAASSTLSMPSRSQTSLPRADVHAYRRWRIMHGIAEGDTEIPSGKAVPLEYNLDGLNAISFTKGCYVGQELIARTHYRGVVRKRLMPFRLQPREAGVGELVGQPILAESSGTRTTGKVEVLDGDIGMGVLRLQQAAAAVAGKDVLRVAGSGVQLTPWIPRWWPPEWLEGTSADADGQ</sequence>
<dbReference type="EMBL" id="JALJOR010000003">
    <property type="protein sequence ID" value="KAK9819786.1"/>
    <property type="molecule type" value="Genomic_DNA"/>
</dbReference>
<feature type="region of interest" description="Disordered" evidence="4">
    <location>
        <begin position="163"/>
        <end position="184"/>
    </location>
</feature>
<keyword evidence="2" id="KW-0809">Transit peptide</keyword>
<proteinExistence type="predicted"/>
<dbReference type="NCBIfam" id="TIGR03317">
    <property type="entry name" value="ygfZ_signature"/>
    <property type="match status" value="1"/>
</dbReference>
<dbReference type="PANTHER" id="PTHR22602">
    <property type="entry name" value="TRANSFERASE CAF17, MITOCHONDRIAL-RELATED"/>
    <property type="match status" value="1"/>
</dbReference>
<dbReference type="GO" id="GO:0016226">
    <property type="term" value="P:iron-sulfur cluster assembly"/>
    <property type="evidence" value="ECO:0007669"/>
    <property type="project" value="TreeGrafter"/>
</dbReference>
<evidence type="ECO:0000256" key="4">
    <source>
        <dbReference type="SAM" id="MobiDB-lite"/>
    </source>
</evidence>
<accession>A0AAW1QEZ5</accession>
<feature type="domain" description="CAF17 C-terminal" evidence="5">
    <location>
        <begin position="250"/>
        <end position="331"/>
    </location>
</feature>
<dbReference type="InterPro" id="IPR027266">
    <property type="entry name" value="TrmE/GcvT-like"/>
</dbReference>
<keyword evidence="7" id="KW-1185">Reference proteome</keyword>
<dbReference type="PANTHER" id="PTHR22602:SF0">
    <property type="entry name" value="TRANSFERASE CAF17, MITOCHONDRIAL-RELATED"/>
    <property type="match status" value="1"/>
</dbReference>
<comment type="subcellular location">
    <subcellularLocation>
        <location evidence="1">Mitochondrion</location>
    </subcellularLocation>
</comment>
<dbReference type="SUPFAM" id="SSF103025">
    <property type="entry name" value="Folate-binding domain"/>
    <property type="match status" value="1"/>
</dbReference>
<evidence type="ECO:0000313" key="6">
    <source>
        <dbReference type="EMBL" id="KAK9819786.1"/>
    </source>
</evidence>
<organism evidence="6 7">
    <name type="scientific">[Myrmecia] bisecta</name>
    <dbReference type="NCBI Taxonomy" id="41462"/>
    <lineage>
        <taxon>Eukaryota</taxon>
        <taxon>Viridiplantae</taxon>
        <taxon>Chlorophyta</taxon>
        <taxon>core chlorophytes</taxon>
        <taxon>Trebouxiophyceae</taxon>
        <taxon>Trebouxiales</taxon>
        <taxon>Trebouxiaceae</taxon>
        <taxon>Myrmecia</taxon>
    </lineage>
</organism>
<dbReference type="GO" id="GO:0005759">
    <property type="term" value="C:mitochondrial matrix"/>
    <property type="evidence" value="ECO:0007669"/>
    <property type="project" value="TreeGrafter"/>
</dbReference>
<evidence type="ECO:0000256" key="2">
    <source>
        <dbReference type="ARBA" id="ARBA00022946"/>
    </source>
</evidence>
<gene>
    <name evidence="6" type="ORF">WJX72_002340</name>
</gene>
<protein>
    <recommendedName>
        <fullName evidence="5">CAF17 C-terminal domain-containing protein</fullName>
    </recommendedName>
</protein>